<dbReference type="Proteomes" id="UP000297839">
    <property type="component" value="Unassembled WGS sequence"/>
</dbReference>
<protein>
    <submittedName>
        <fullName evidence="1">Uncharacterized protein</fullName>
    </submittedName>
</protein>
<reference evidence="1 2" key="1">
    <citation type="submission" date="2019-03" db="EMBL/GenBank/DDBJ databases">
        <title>Ramlibacter sp. 18x22-1, whole genome shotgun sequence.</title>
        <authorList>
            <person name="Zhang X."/>
            <person name="Feng G."/>
            <person name="Zhu H."/>
        </authorList>
    </citation>
    <scope>NUCLEOTIDE SEQUENCE [LARGE SCALE GENOMIC DNA]</scope>
    <source>
        <strain evidence="1 2">18x22-1</strain>
    </source>
</reference>
<proteinExistence type="predicted"/>
<organism evidence="1 2">
    <name type="scientific">Ramlibacter humi</name>
    <dbReference type="NCBI Taxonomy" id="2530451"/>
    <lineage>
        <taxon>Bacteria</taxon>
        <taxon>Pseudomonadati</taxon>
        <taxon>Pseudomonadota</taxon>
        <taxon>Betaproteobacteria</taxon>
        <taxon>Burkholderiales</taxon>
        <taxon>Comamonadaceae</taxon>
        <taxon>Ramlibacter</taxon>
    </lineage>
</organism>
<evidence type="ECO:0000313" key="2">
    <source>
        <dbReference type="Proteomes" id="UP000297839"/>
    </source>
</evidence>
<accession>A0A4Z0BCQ4</accession>
<comment type="caution">
    <text evidence="1">The sequence shown here is derived from an EMBL/GenBank/DDBJ whole genome shotgun (WGS) entry which is preliminary data.</text>
</comment>
<dbReference type="AlphaFoldDB" id="A0A4Z0BCQ4"/>
<gene>
    <name evidence="1" type="ORF">EZ216_19465</name>
</gene>
<dbReference type="EMBL" id="SMLK01000009">
    <property type="protein sequence ID" value="TFY97045.1"/>
    <property type="molecule type" value="Genomic_DNA"/>
</dbReference>
<sequence length="115" mass="12007">MLLLLSIDRDRAGAYVTQVRHGSVPVHTSAPAQQGLAEAISSTAARIPQAYAGFVEVRYAGVCGGTFPVRDLCEAKAAASVAERMVEVVAALRNRRWAGTARSLLPGPLAAHAPA</sequence>
<evidence type="ECO:0000313" key="1">
    <source>
        <dbReference type="EMBL" id="TFY97045.1"/>
    </source>
</evidence>
<name>A0A4Z0BCQ4_9BURK</name>
<keyword evidence="2" id="KW-1185">Reference proteome</keyword>